<keyword evidence="3" id="KW-1185">Reference proteome</keyword>
<reference evidence="2 3" key="1">
    <citation type="journal article" date="2013" name="Curr. Biol.">
        <title>The Genome of the Foraminiferan Reticulomyxa filosa.</title>
        <authorList>
            <person name="Glockner G."/>
            <person name="Hulsmann N."/>
            <person name="Schleicher M."/>
            <person name="Noegel A.A."/>
            <person name="Eichinger L."/>
            <person name="Gallinger C."/>
            <person name="Pawlowski J."/>
            <person name="Sierra R."/>
            <person name="Euteneuer U."/>
            <person name="Pillet L."/>
            <person name="Moustafa A."/>
            <person name="Platzer M."/>
            <person name="Groth M."/>
            <person name="Szafranski K."/>
            <person name="Schliwa M."/>
        </authorList>
    </citation>
    <scope>NUCLEOTIDE SEQUENCE [LARGE SCALE GENOMIC DNA]</scope>
</reference>
<sequence length="274" mass="31244">RHPLCIDTYLPYSGFEIYVKVVSGVDAPREEDGLKCTNGGERQWTNTIDLRLVNVDASSLISNSAQLSALCGCASMRFVTKTHHKSLIIIGIKIRLSHYKLEHYKSCDKEQLNFLVLEVSDDVVAWIILRQHADDKALRKAGMAQKWPIETSTKCSSTDCPCLSSSFKSRRRKISRTKNVVVYQHVGPKPTLIMKKIVKWGTAPPSPKGVEKGLYICVYFFIYYNNMILFVIINRHAPINEKMYLFAPPPFIDKNVLFDALHHISRKNRNWSGN</sequence>
<evidence type="ECO:0000256" key="1">
    <source>
        <dbReference type="SAM" id="Phobius"/>
    </source>
</evidence>
<feature type="transmembrane region" description="Helical" evidence="1">
    <location>
        <begin position="213"/>
        <end position="233"/>
    </location>
</feature>
<feature type="non-terminal residue" evidence="2">
    <location>
        <position position="1"/>
    </location>
</feature>
<protein>
    <submittedName>
        <fullName evidence="2">Uncharacterized protein</fullName>
    </submittedName>
</protein>
<evidence type="ECO:0000313" key="3">
    <source>
        <dbReference type="Proteomes" id="UP000023152"/>
    </source>
</evidence>
<comment type="caution">
    <text evidence="2">The sequence shown here is derived from an EMBL/GenBank/DDBJ whole genome shotgun (WGS) entry which is preliminary data.</text>
</comment>
<keyword evidence="1" id="KW-1133">Transmembrane helix</keyword>
<keyword evidence="1" id="KW-0472">Membrane</keyword>
<organism evidence="2 3">
    <name type="scientific">Reticulomyxa filosa</name>
    <dbReference type="NCBI Taxonomy" id="46433"/>
    <lineage>
        <taxon>Eukaryota</taxon>
        <taxon>Sar</taxon>
        <taxon>Rhizaria</taxon>
        <taxon>Retaria</taxon>
        <taxon>Foraminifera</taxon>
        <taxon>Monothalamids</taxon>
        <taxon>Reticulomyxidae</taxon>
        <taxon>Reticulomyxa</taxon>
    </lineage>
</organism>
<dbReference type="AlphaFoldDB" id="X6LYI9"/>
<keyword evidence="1" id="KW-0812">Transmembrane</keyword>
<gene>
    <name evidence="2" type="ORF">RFI_30693</name>
</gene>
<evidence type="ECO:0000313" key="2">
    <source>
        <dbReference type="EMBL" id="ETO06699.1"/>
    </source>
</evidence>
<dbReference type="Proteomes" id="UP000023152">
    <property type="component" value="Unassembled WGS sequence"/>
</dbReference>
<accession>X6LYI9</accession>
<dbReference type="EMBL" id="ASPP01026884">
    <property type="protein sequence ID" value="ETO06699.1"/>
    <property type="molecule type" value="Genomic_DNA"/>
</dbReference>
<proteinExistence type="predicted"/>
<name>X6LYI9_RETFI</name>